<gene>
    <name evidence="1" type="ORF">OSJNOa0158O07.5</name>
</gene>
<dbReference type="Proteomes" id="UP000000763">
    <property type="component" value="Chromosome 5"/>
</dbReference>
<reference evidence="2" key="2">
    <citation type="journal article" date="2008" name="Nucleic Acids Res.">
        <title>The rice annotation project database (RAP-DB): 2008 update.</title>
        <authorList>
            <consortium name="The rice annotation project (RAP)"/>
        </authorList>
    </citation>
    <scope>GENOME REANNOTATION</scope>
    <source>
        <strain evidence="2">cv. Nipponbare</strain>
    </source>
</reference>
<dbReference type="AlphaFoldDB" id="Q5KQA3"/>
<sequence length="140" mass="15357">MSFSGWVEQPPSPRCLRKSDFLQSGILANRMQKSIIVDGYVNTPDCNIGEKKISNSENPIPNKYKNDEAVVVGESIPNLLGVGSAYPKTTATRSTIGGGALGWECRLQTRERCRLHQLSGTNDLASFVLPTIKKETYAIL</sequence>
<evidence type="ECO:0000313" key="1">
    <source>
        <dbReference type="EMBL" id="AAW56925.1"/>
    </source>
</evidence>
<name>Q5KQA3_ORYSJ</name>
<reference evidence="2" key="1">
    <citation type="journal article" date="2005" name="Nature">
        <title>The map-based sequence of the rice genome.</title>
        <authorList>
            <consortium name="International rice genome sequencing project (IRGSP)"/>
            <person name="Matsumoto T."/>
            <person name="Wu J."/>
            <person name="Kanamori H."/>
            <person name="Katayose Y."/>
            <person name="Fujisawa M."/>
            <person name="Namiki N."/>
            <person name="Mizuno H."/>
            <person name="Yamamoto K."/>
            <person name="Antonio B.A."/>
            <person name="Baba T."/>
            <person name="Sakata K."/>
            <person name="Nagamura Y."/>
            <person name="Aoki H."/>
            <person name="Arikawa K."/>
            <person name="Arita K."/>
            <person name="Bito T."/>
            <person name="Chiden Y."/>
            <person name="Fujitsuka N."/>
            <person name="Fukunaka R."/>
            <person name="Hamada M."/>
            <person name="Harada C."/>
            <person name="Hayashi A."/>
            <person name="Hijishita S."/>
            <person name="Honda M."/>
            <person name="Hosokawa S."/>
            <person name="Ichikawa Y."/>
            <person name="Idonuma A."/>
            <person name="Iijima M."/>
            <person name="Ikeda M."/>
            <person name="Ikeno M."/>
            <person name="Ito K."/>
            <person name="Ito S."/>
            <person name="Ito T."/>
            <person name="Ito Y."/>
            <person name="Ito Y."/>
            <person name="Iwabuchi A."/>
            <person name="Kamiya K."/>
            <person name="Karasawa W."/>
            <person name="Kurita K."/>
            <person name="Katagiri S."/>
            <person name="Kikuta A."/>
            <person name="Kobayashi H."/>
            <person name="Kobayashi N."/>
            <person name="Machita K."/>
            <person name="Maehara T."/>
            <person name="Masukawa M."/>
            <person name="Mizubayashi T."/>
            <person name="Mukai Y."/>
            <person name="Nagasaki H."/>
            <person name="Nagata Y."/>
            <person name="Naito S."/>
            <person name="Nakashima M."/>
            <person name="Nakama Y."/>
            <person name="Nakamichi Y."/>
            <person name="Nakamura M."/>
            <person name="Meguro A."/>
            <person name="Negishi M."/>
            <person name="Ohta I."/>
            <person name="Ohta T."/>
            <person name="Okamoto M."/>
            <person name="Ono N."/>
            <person name="Saji S."/>
            <person name="Sakaguchi M."/>
            <person name="Sakai K."/>
            <person name="Shibata M."/>
            <person name="Shimokawa T."/>
            <person name="Song J."/>
            <person name="Takazaki Y."/>
            <person name="Terasawa K."/>
            <person name="Tsugane M."/>
            <person name="Tsuji K."/>
            <person name="Ueda S."/>
            <person name="Waki K."/>
            <person name="Yamagata H."/>
            <person name="Yamamoto M."/>
            <person name="Yamamoto S."/>
            <person name="Yamane H."/>
            <person name="Yoshiki S."/>
            <person name="Yoshihara R."/>
            <person name="Yukawa K."/>
            <person name="Zhong H."/>
            <person name="Yano M."/>
            <person name="Yuan Q."/>
            <person name="Ouyang S."/>
            <person name="Liu J."/>
            <person name="Jones K.M."/>
            <person name="Gansberger K."/>
            <person name="Moffat K."/>
            <person name="Hill J."/>
            <person name="Bera J."/>
            <person name="Fadrosh D."/>
            <person name="Jin S."/>
            <person name="Johri S."/>
            <person name="Kim M."/>
            <person name="Overton L."/>
            <person name="Reardon M."/>
            <person name="Tsitrin T."/>
            <person name="Vuong H."/>
            <person name="Weaver B."/>
            <person name="Ciecko A."/>
            <person name="Tallon L."/>
            <person name="Jackson J."/>
            <person name="Pai G."/>
            <person name="Aken S.V."/>
            <person name="Utterback T."/>
            <person name="Reidmuller S."/>
            <person name="Feldblyum T."/>
            <person name="Hsiao J."/>
            <person name="Zismann V."/>
            <person name="Iobst S."/>
            <person name="de Vazeille A.R."/>
            <person name="Buell C.R."/>
            <person name="Ying K."/>
            <person name="Li Y."/>
            <person name="Lu T."/>
            <person name="Huang Y."/>
            <person name="Zhao Q."/>
            <person name="Feng Q."/>
            <person name="Zhang L."/>
            <person name="Zhu J."/>
            <person name="Weng Q."/>
            <person name="Mu J."/>
            <person name="Lu Y."/>
            <person name="Fan D."/>
            <person name="Liu Y."/>
            <person name="Guan J."/>
            <person name="Zhang Y."/>
            <person name="Yu S."/>
            <person name="Liu X."/>
            <person name="Zhang Y."/>
            <person name="Hong G."/>
            <person name="Han B."/>
            <person name="Choisne N."/>
            <person name="Demange N."/>
            <person name="Orjeda G."/>
            <person name="Samain S."/>
            <person name="Cattolico L."/>
            <person name="Pelletier E."/>
            <person name="Couloux A."/>
            <person name="Segurens B."/>
            <person name="Wincker P."/>
            <person name="D'Hont A."/>
            <person name="Scarpelli C."/>
            <person name="Weissenbach J."/>
            <person name="Salanoubat M."/>
            <person name="Quetier F."/>
            <person name="Yu Y."/>
            <person name="Kim H.R."/>
            <person name="Rambo T."/>
            <person name="Currie J."/>
            <person name="Collura K."/>
            <person name="Luo M."/>
            <person name="Yang T."/>
            <person name="Ammiraju J.S.S."/>
            <person name="Engler F."/>
            <person name="Soderlund C."/>
            <person name="Wing R.A."/>
            <person name="Palmer L.E."/>
            <person name="de la Bastide M."/>
            <person name="Spiegel L."/>
            <person name="Nascimento L."/>
            <person name="Zutavern T."/>
            <person name="O'Shaughnessy A."/>
            <person name="Dike S."/>
            <person name="Dedhia N."/>
            <person name="Preston R."/>
            <person name="Balija V."/>
            <person name="McCombie W.R."/>
            <person name="Chow T."/>
            <person name="Chen H."/>
            <person name="Chung M."/>
            <person name="Chen C."/>
            <person name="Shaw J."/>
            <person name="Wu H."/>
            <person name="Hsiao K."/>
            <person name="Chao Y."/>
            <person name="Chu M."/>
            <person name="Cheng C."/>
            <person name="Hour A."/>
            <person name="Lee P."/>
            <person name="Lin S."/>
            <person name="Lin Y."/>
            <person name="Liou J."/>
            <person name="Liu S."/>
            <person name="Hsing Y."/>
            <person name="Raghuvanshi S."/>
            <person name="Mohanty A."/>
            <person name="Bharti A.K."/>
            <person name="Gaur A."/>
            <person name="Gupta V."/>
            <person name="Kumar D."/>
            <person name="Ravi V."/>
            <person name="Vij S."/>
            <person name="Kapur A."/>
            <person name="Khurana P."/>
            <person name="Khurana P."/>
            <person name="Khurana J.P."/>
            <person name="Tyagi A.K."/>
            <person name="Gaikwad K."/>
            <person name="Singh A."/>
            <person name="Dalal V."/>
            <person name="Srivastava S."/>
            <person name="Dixit A."/>
            <person name="Pal A.K."/>
            <person name="Ghazi I.A."/>
            <person name="Yadav M."/>
            <person name="Pandit A."/>
            <person name="Bhargava A."/>
            <person name="Sureshbabu K."/>
            <person name="Batra K."/>
            <person name="Sharma T.R."/>
            <person name="Mohapatra T."/>
            <person name="Singh N.K."/>
            <person name="Messing J."/>
            <person name="Nelson A.B."/>
            <person name="Fuks G."/>
            <person name="Kavchok S."/>
            <person name="Keizer G."/>
            <person name="Linton E."/>
            <person name="Llaca V."/>
            <person name="Song R."/>
            <person name="Tanyolac B."/>
            <person name="Young S."/>
            <person name="Ho-Il K."/>
            <person name="Hahn J.H."/>
            <person name="Sangsakoo G."/>
            <person name="Vanavichit A."/>
            <person name="de Mattos Luiz.A.T."/>
            <person name="Zimmer P.D."/>
            <person name="Malone G."/>
            <person name="Dellagostin O."/>
            <person name="de Oliveira A.C."/>
            <person name="Bevan M."/>
            <person name="Bancroft I."/>
            <person name="Minx P."/>
            <person name="Cordum H."/>
            <person name="Wilson R."/>
            <person name="Cheng Z."/>
            <person name="Jin W."/>
            <person name="Jiang J."/>
            <person name="Leong S.A."/>
            <person name="Iwama H."/>
            <person name="Gojobori T."/>
            <person name="Itoh T."/>
            <person name="Niimura Y."/>
            <person name="Fujii Y."/>
            <person name="Habara T."/>
            <person name="Sakai H."/>
            <person name="Sato Y."/>
            <person name="Wilson G."/>
            <person name="Kumar K."/>
            <person name="McCouch S."/>
            <person name="Juretic N."/>
            <person name="Hoen D."/>
            <person name="Wright S."/>
            <person name="Bruskiewich R."/>
            <person name="Bureau T."/>
            <person name="Miyao A."/>
            <person name="Hirochika H."/>
            <person name="Nishikawa T."/>
            <person name="Kadowaki K."/>
            <person name="Sugiura M."/>
            <person name="Burr B."/>
            <person name="Sasaki T."/>
        </authorList>
    </citation>
    <scope>NUCLEOTIDE SEQUENCE [LARGE SCALE GENOMIC DNA]</scope>
    <source>
        <strain evidence="2">cv. Nipponbare</strain>
    </source>
</reference>
<proteinExistence type="predicted"/>
<accession>Q5KQA3</accession>
<evidence type="ECO:0000313" key="2">
    <source>
        <dbReference type="Proteomes" id="UP000000763"/>
    </source>
</evidence>
<organism evidence="1 2">
    <name type="scientific">Oryza sativa subsp. japonica</name>
    <name type="common">Rice</name>
    <dbReference type="NCBI Taxonomy" id="39947"/>
    <lineage>
        <taxon>Eukaryota</taxon>
        <taxon>Viridiplantae</taxon>
        <taxon>Streptophyta</taxon>
        <taxon>Embryophyta</taxon>
        <taxon>Tracheophyta</taxon>
        <taxon>Spermatophyta</taxon>
        <taxon>Magnoliopsida</taxon>
        <taxon>Liliopsida</taxon>
        <taxon>Poales</taxon>
        <taxon>Poaceae</taxon>
        <taxon>BOP clade</taxon>
        <taxon>Oryzoideae</taxon>
        <taxon>Oryzeae</taxon>
        <taxon>Oryzinae</taxon>
        <taxon>Oryza</taxon>
        <taxon>Oryza sativa</taxon>
    </lineage>
</organism>
<dbReference type="EMBL" id="AC152975">
    <property type="protein sequence ID" value="AAW56925.1"/>
    <property type="molecule type" value="Genomic_DNA"/>
</dbReference>
<protein>
    <submittedName>
        <fullName evidence="1">Uncharacterized protein</fullName>
    </submittedName>
</protein>